<dbReference type="RefSeq" id="WP_188533925.1">
    <property type="nucleotide sequence ID" value="NZ_BMEQ01000001.1"/>
</dbReference>
<dbReference type="AlphaFoldDB" id="A0A917LLZ4"/>
<gene>
    <name evidence="2" type="ORF">GCM10011374_01510</name>
</gene>
<reference evidence="2" key="1">
    <citation type="journal article" date="2014" name="Int. J. Syst. Evol. Microbiol.">
        <title>Complete genome sequence of Corynebacterium casei LMG S-19264T (=DSM 44701T), isolated from a smear-ripened cheese.</title>
        <authorList>
            <consortium name="US DOE Joint Genome Institute (JGI-PGF)"/>
            <person name="Walter F."/>
            <person name="Albersmeier A."/>
            <person name="Kalinowski J."/>
            <person name="Ruckert C."/>
        </authorList>
    </citation>
    <scope>NUCLEOTIDE SEQUENCE</scope>
    <source>
        <strain evidence="2">CGMCC 1.12187</strain>
    </source>
</reference>
<comment type="caution">
    <text evidence="2">The sequence shown here is derived from an EMBL/GenBank/DDBJ whole genome shotgun (WGS) entry which is preliminary data.</text>
</comment>
<proteinExistence type="predicted"/>
<dbReference type="Proteomes" id="UP000638848">
    <property type="component" value="Unassembled WGS sequence"/>
</dbReference>
<evidence type="ECO:0000313" key="3">
    <source>
        <dbReference type="Proteomes" id="UP000638848"/>
    </source>
</evidence>
<evidence type="ECO:0000313" key="2">
    <source>
        <dbReference type="EMBL" id="GGG42829.1"/>
    </source>
</evidence>
<name>A0A917LLZ4_9MICC</name>
<dbReference type="EMBL" id="BMEQ01000001">
    <property type="protein sequence ID" value="GGG42829.1"/>
    <property type="molecule type" value="Genomic_DNA"/>
</dbReference>
<reference evidence="2" key="2">
    <citation type="submission" date="2020-09" db="EMBL/GenBank/DDBJ databases">
        <authorList>
            <person name="Sun Q."/>
            <person name="Zhou Y."/>
        </authorList>
    </citation>
    <scope>NUCLEOTIDE SEQUENCE</scope>
    <source>
        <strain evidence="2">CGMCC 1.12187</strain>
    </source>
</reference>
<protein>
    <submittedName>
        <fullName evidence="2">Uncharacterized protein</fullName>
    </submittedName>
</protein>
<accession>A0A917LLZ4</accession>
<sequence length="161" mass="17310">MSEPTPGPEQEPGAQPGQPTQVPGRFLKKSKLSARRPHVQRLRVVRTGERAAAVHIGWPESTGPVPSASALYAQALAVAEAAQREDHLLETVPLQVTVHVHAPDPPAGGEGAMEVLLDLSDLPTVQLEMHFHGLAPTTETLDWFLDALVSASWVLVETIDE</sequence>
<organism evidence="2 3">
    <name type="scientific">Kocuria dechangensis</name>
    <dbReference type="NCBI Taxonomy" id="1176249"/>
    <lineage>
        <taxon>Bacteria</taxon>
        <taxon>Bacillati</taxon>
        <taxon>Actinomycetota</taxon>
        <taxon>Actinomycetes</taxon>
        <taxon>Micrococcales</taxon>
        <taxon>Micrococcaceae</taxon>
        <taxon>Kocuria</taxon>
    </lineage>
</organism>
<keyword evidence="3" id="KW-1185">Reference proteome</keyword>
<evidence type="ECO:0000256" key="1">
    <source>
        <dbReference type="SAM" id="MobiDB-lite"/>
    </source>
</evidence>
<feature type="region of interest" description="Disordered" evidence="1">
    <location>
        <begin position="1"/>
        <end position="37"/>
    </location>
</feature>
<feature type="compositionally biased region" description="Basic residues" evidence="1">
    <location>
        <begin position="26"/>
        <end position="37"/>
    </location>
</feature>
<feature type="compositionally biased region" description="Low complexity" evidence="1">
    <location>
        <begin position="10"/>
        <end position="21"/>
    </location>
</feature>